<dbReference type="Proteomes" id="UP000572984">
    <property type="component" value="Unassembled WGS sequence"/>
</dbReference>
<gene>
    <name evidence="2" type="ORF">H0S73_25280</name>
</gene>
<keyword evidence="3" id="KW-1185">Reference proteome</keyword>
<protein>
    <submittedName>
        <fullName evidence="2">Protein mobC</fullName>
    </submittedName>
</protein>
<feature type="region of interest" description="Disordered" evidence="1">
    <location>
        <begin position="77"/>
        <end position="124"/>
    </location>
</feature>
<dbReference type="AlphaFoldDB" id="A0A838BU55"/>
<reference evidence="2 3" key="1">
    <citation type="submission" date="2020-07" db="EMBL/GenBank/DDBJ databases">
        <title>Draft genome and description of Microvirga mediterraneensis Marseille-Q2068 sp. nov.</title>
        <authorList>
            <person name="Boxberger M."/>
        </authorList>
    </citation>
    <scope>NUCLEOTIDE SEQUENCE [LARGE SCALE GENOMIC DNA]</scope>
    <source>
        <strain evidence="2 3">Marseille-Q2068</strain>
    </source>
</reference>
<organism evidence="2 3">
    <name type="scientific">Microvirga mediterraneensis</name>
    <dbReference type="NCBI Taxonomy" id="2754695"/>
    <lineage>
        <taxon>Bacteria</taxon>
        <taxon>Pseudomonadati</taxon>
        <taxon>Pseudomonadota</taxon>
        <taxon>Alphaproteobacteria</taxon>
        <taxon>Hyphomicrobiales</taxon>
        <taxon>Methylobacteriaceae</taxon>
        <taxon>Microvirga</taxon>
    </lineage>
</organism>
<accession>A0A838BU55</accession>
<name>A0A838BU55_9HYPH</name>
<evidence type="ECO:0000313" key="2">
    <source>
        <dbReference type="EMBL" id="MBA1159394.1"/>
    </source>
</evidence>
<feature type="compositionally biased region" description="Basic and acidic residues" evidence="1">
    <location>
        <begin position="96"/>
        <end position="110"/>
    </location>
</feature>
<dbReference type="RefSeq" id="WP_181054983.1">
    <property type="nucleotide sequence ID" value="NZ_JACDXJ010000005.1"/>
</dbReference>
<feature type="compositionally biased region" description="Basic residues" evidence="1">
    <location>
        <begin position="77"/>
        <end position="89"/>
    </location>
</feature>
<evidence type="ECO:0000313" key="3">
    <source>
        <dbReference type="Proteomes" id="UP000572984"/>
    </source>
</evidence>
<comment type="caution">
    <text evidence="2">The sequence shown here is derived from an EMBL/GenBank/DDBJ whole genome shotgun (WGS) entry which is preliminary data.</text>
</comment>
<dbReference type="EMBL" id="JACDXJ010000005">
    <property type="protein sequence ID" value="MBA1159394.1"/>
    <property type="molecule type" value="Genomic_DNA"/>
</dbReference>
<evidence type="ECO:0000256" key="1">
    <source>
        <dbReference type="SAM" id="MobiDB-lite"/>
    </source>
</evidence>
<sequence length="124" mass="13787">MEFTEEKVAEIAKKLEALPAVQPPPRKLNKQEVVTSLRKEIEALRQRGYTLEHIAEVLRGEGLDIGSTTLKSYLTRAKGKAKPKARSVSKKPTVVTKKEAAPKQAVEAKKPLGSFKIRPDQEDL</sequence>
<proteinExistence type="predicted"/>